<dbReference type="AlphaFoldDB" id="A0AAW4YUI8"/>
<dbReference type="Gene3D" id="1.10.150.130">
    <property type="match status" value="1"/>
</dbReference>
<dbReference type="RefSeq" id="WP_234239767.1">
    <property type="nucleotide sequence ID" value="NZ_JABFTS010000005.1"/>
</dbReference>
<keyword evidence="4" id="KW-0233">DNA recombination</keyword>
<name>A0AAW4YUI8_9GAMM</name>
<keyword evidence="2" id="KW-0229">DNA integration</keyword>
<dbReference type="InterPro" id="IPR013762">
    <property type="entry name" value="Integrase-like_cat_sf"/>
</dbReference>
<dbReference type="InterPro" id="IPR046668">
    <property type="entry name" value="DUF6538"/>
</dbReference>
<dbReference type="Pfam" id="PF20172">
    <property type="entry name" value="DUF6538"/>
    <property type="match status" value="1"/>
</dbReference>
<evidence type="ECO:0000313" key="7">
    <source>
        <dbReference type="Proteomes" id="UP001320178"/>
    </source>
</evidence>
<dbReference type="CDD" id="cd01184">
    <property type="entry name" value="INT_C_like_1"/>
    <property type="match status" value="1"/>
</dbReference>
<evidence type="ECO:0000259" key="5">
    <source>
        <dbReference type="PROSITE" id="PS51898"/>
    </source>
</evidence>
<gene>
    <name evidence="6" type="ORF">HOP61_13385</name>
</gene>
<evidence type="ECO:0000256" key="1">
    <source>
        <dbReference type="ARBA" id="ARBA00008857"/>
    </source>
</evidence>
<dbReference type="PROSITE" id="PS51898">
    <property type="entry name" value="TYR_RECOMBINASE"/>
    <property type="match status" value="1"/>
</dbReference>
<dbReference type="InterPro" id="IPR011010">
    <property type="entry name" value="DNA_brk_join_enz"/>
</dbReference>
<comment type="similarity">
    <text evidence="1">Belongs to the 'phage' integrase family.</text>
</comment>
<dbReference type="GO" id="GO:0003677">
    <property type="term" value="F:DNA binding"/>
    <property type="evidence" value="ECO:0007669"/>
    <property type="project" value="UniProtKB-KW"/>
</dbReference>
<organism evidence="6 7">
    <name type="scientific">Billgrantia desiderata</name>
    <dbReference type="NCBI Taxonomy" id="52021"/>
    <lineage>
        <taxon>Bacteria</taxon>
        <taxon>Pseudomonadati</taxon>
        <taxon>Pseudomonadota</taxon>
        <taxon>Gammaproteobacteria</taxon>
        <taxon>Oceanospirillales</taxon>
        <taxon>Halomonadaceae</taxon>
        <taxon>Billgrantia</taxon>
    </lineage>
</organism>
<protein>
    <submittedName>
        <fullName evidence="6">Site-specific integrase</fullName>
    </submittedName>
</protein>
<dbReference type="GO" id="GO:0015074">
    <property type="term" value="P:DNA integration"/>
    <property type="evidence" value="ECO:0007669"/>
    <property type="project" value="UniProtKB-KW"/>
</dbReference>
<dbReference type="PANTHER" id="PTHR30349">
    <property type="entry name" value="PHAGE INTEGRASE-RELATED"/>
    <property type="match status" value="1"/>
</dbReference>
<keyword evidence="3" id="KW-0238">DNA-binding</keyword>
<comment type="caution">
    <text evidence="6">The sequence shown here is derived from an EMBL/GenBank/DDBJ whole genome shotgun (WGS) entry which is preliminary data.</text>
</comment>
<dbReference type="GO" id="GO:0006310">
    <property type="term" value="P:DNA recombination"/>
    <property type="evidence" value="ECO:0007669"/>
    <property type="project" value="UniProtKB-KW"/>
</dbReference>
<evidence type="ECO:0000313" key="6">
    <source>
        <dbReference type="EMBL" id="MCE8052298.1"/>
    </source>
</evidence>
<dbReference type="InterPro" id="IPR050090">
    <property type="entry name" value="Tyrosine_recombinase_XerCD"/>
</dbReference>
<reference evidence="6" key="1">
    <citation type="submission" date="2020-05" db="EMBL/GenBank/DDBJ databases">
        <authorList>
            <person name="Wang L."/>
            <person name="Shao Z."/>
        </authorList>
    </citation>
    <scope>NUCLEOTIDE SEQUENCE</scope>
    <source>
        <strain evidence="6">MCCC 1A05776</strain>
    </source>
</reference>
<dbReference type="SUPFAM" id="SSF56349">
    <property type="entry name" value="DNA breaking-rejoining enzymes"/>
    <property type="match status" value="1"/>
</dbReference>
<evidence type="ECO:0000256" key="3">
    <source>
        <dbReference type="ARBA" id="ARBA00023125"/>
    </source>
</evidence>
<dbReference type="PANTHER" id="PTHR30349:SF41">
    <property type="entry name" value="INTEGRASE_RECOMBINASE PROTEIN MJ0367-RELATED"/>
    <property type="match status" value="1"/>
</dbReference>
<dbReference type="InterPro" id="IPR010998">
    <property type="entry name" value="Integrase_recombinase_N"/>
</dbReference>
<dbReference type="Pfam" id="PF00589">
    <property type="entry name" value="Phage_integrase"/>
    <property type="match status" value="1"/>
</dbReference>
<dbReference type="Gene3D" id="1.10.443.10">
    <property type="entry name" value="Intergrase catalytic core"/>
    <property type="match status" value="1"/>
</dbReference>
<accession>A0AAW4YUI8</accession>
<reference evidence="6" key="2">
    <citation type="journal article" date="2021" name="Front. Microbiol.">
        <title>Aerobic Denitrification and Heterotrophic Sulfur Oxidation in the Genus Halomonas Revealed by Six Novel Species Characterizations and Genome-Based Analysis.</title>
        <authorList>
            <person name="Wang L."/>
            <person name="Shao Z."/>
        </authorList>
    </citation>
    <scope>NUCLEOTIDE SEQUENCE</scope>
    <source>
        <strain evidence="6">MCCC 1A05776</strain>
    </source>
</reference>
<feature type="domain" description="Tyr recombinase" evidence="5">
    <location>
        <begin position="234"/>
        <end position="425"/>
    </location>
</feature>
<dbReference type="Proteomes" id="UP001320178">
    <property type="component" value="Unassembled WGS sequence"/>
</dbReference>
<evidence type="ECO:0000256" key="4">
    <source>
        <dbReference type="ARBA" id="ARBA00023172"/>
    </source>
</evidence>
<evidence type="ECO:0000256" key="2">
    <source>
        <dbReference type="ARBA" id="ARBA00022908"/>
    </source>
</evidence>
<proteinExistence type="inferred from homology"/>
<dbReference type="InterPro" id="IPR002104">
    <property type="entry name" value="Integrase_catalytic"/>
</dbReference>
<dbReference type="EMBL" id="JABFTS010000005">
    <property type="protein sequence ID" value="MCE8052298.1"/>
    <property type="molecule type" value="Genomic_DNA"/>
</dbReference>
<sequence length="435" mass="49619">METSGKSPAYLTRSRHGIWYFRLVVPPYAWERVGQKVIKRSLKTRLKREAVLKASSLLIEVNALMGRSTAAVESHGFRVPHIEPALPSPPIAIPSPSVPQTATKTLTEVFESYRHQQELEGVSLKTLDDKQAVVALLVRIVGDKPIAHYSIETAMQFRKVALTLPPLATRTLSQKPHLSMEQLIEKADKTISITTYNNYVKNLITVFEYAISLELIHRNPFSGMKIKQKRKESSYRDEFSEEEIQKIFTATQKEKGWKYWLPLLGYYGAFRLNEACQLYKADVKKIDGVYCIHVNQESPDKRLKNVNTERVVPIHDELIRLGFLEYVDSIKEGKRLFDLRWTEKHGYSGTPSKWFGRLRNKLKIEECGKGKKDFHSFRHTVANQLKQQGVIESMIGGVLGHTTGGITNSRYGKDYNPDVLLPVVNMIKVIAKPNL</sequence>